<dbReference type="InterPro" id="IPR037185">
    <property type="entry name" value="EmrE-like"/>
</dbReference>
<dbReference type="AlphaFoldDB" id="A0A6M5YPS9"/>
<gene>
    <name evidence="11" type="ORF">FTUN_2904</name>
</gene>
<keyword evidence="12" id="KW-1185">Reference proteome</keyword>
<evidence type="ECO:0000313" key="12">
    <source>
        <dbReference type="Proteomes" id="UP000503447"/>
    </source>
</evidence>
<dbReference type="InterPro" id="IPR045324">
    <property type="entry name" value="Small_multidrug_res"/>
</dbReference>
<evidence type="ECO:0000256" key="1">
    <source>
        <dbReference type="ARBA" id="ARBA00004651"/>
    </source>
</evidence>
<dbReference type="EMBL" id="CP053452">
    <property type="protein sequence ID" value="QJW95356.1"/>
    <property type="molecule type" value="Genomic_DNA"/>
</dbReference>
<feature type="transmembrane region" description="Helical" evidence="10">
    <location>
        <begin position="30"/>
        <end position="50"/>
    </location>
</feature>
<protein>
    <recommendedName>
        <fullName evidence="8">Guanidinium exporter</fullName>
    </recommendedName>
</protein>
<keyword evidence="4 9" id="KW-0812">Transmembrane</keyword>
<comment type="similarity">
    <text evidence="7">Belongs to the drug/metabolite transporter (DMT) superfamily. Small multidrug resistance (SMR) (TC 2.A.7.1) family. Gdx/SugE subfamily.</text>
</comment>
<dbReference type="Gene3D" id="1.10.3730.20">
    <property type="match status" value="1"/>
</dbReference>
<dbReference type="Proteomes" id="UP000503447">
    <property type="component" value="Chromosome"/>
</dbReference>
<dbReference type="KEGG" id="ftj:FTUN_2904"/>
<dbReference type="PANTHER" id="PTHR30561:SF0">
    <property type="entry name" value="GUANIDINIUM EXPORTER"/>
    <property type="match status" value="1"/>
</dbReference>
<feature type="transmembrane region" description="Helical" evidence="10">
    <location>
        <begin position="84"/>
        <end position="103"/>
    </location>
</feature>
<sequence length="108" mass="11624">MHWLYLIAAGCFECSFTTCLKLSEGLTRTGWTVAFVLLSVVSFGLLTLAAQKIPLGTAYAVWTGIGAVGTALVGIIWFKDPATFWRLFFLAGVIGSLIGLKLVSPDHD</sequence>
<keyword evidence="2" id="KW-0813">Transport</keyword>
<name>A0A6M5YPS9_9BACT</name>
<feature type="transmembrane region" description="Helical" evidence="10">
    <location>
        <begin position="57"/>
        <end position="78"/>
    </location>
</feature>
<dbReference type="RefSeq" id="WP_171471156.1">
    <property type="nucleotide sequence ID" value="NZ_CP053452.2"/>
</dbReference>
<dbReference type="GO" id="GO:1990961">
    <property type="term" value="P:xenobiotic detoxification by transmembrane export across the plasma membrane"/>
    <property type="evidence" value="ECO:0007669"/>
    <property type="project" value="UniProtKB-ARBA"/>
</dbReference>
<keyword evidence="3" id="KW-1003">Cell membrane</keyword>
<dbReference type="InterPro" id="IPR000390">
    <property type="entry name" value="Small_drug/metabolite_transptr"/>
</dbReference>
<dbReference type="GO" id="GO:0022857">
    <property type="term" value="F:transmembrane transporter activity"/>
    <property type="evidence" value="ECO:0007669"/>
    <property type="project" value="InterPro"/>
</dbReference>
<accession>A0A6M5YPS9</accession>
<dbReference type="SUPFAM" id="SSF103481">
    <property type="entry name" value="Multidrug resistance efflux transporter EmrE"/>
    <property type="match status" value="1"/>
</dbReference>
<proteinExistence type="inferred from homology"/>
<evidence type="ECO:0000313" key="11">
    <source>
        <dbReference type="EMBL" id="QJW95356.1"/>
    </source>
</evidence>
<organism evidence="11 12">
    <name type="scientific">Frigoriglobus tundricola</name>
    <dbReference type="NCBI Taxonomy" id="2774151"/>
    <lineage>
        <taxon>Bacteria</taxon>
        <taxon>Pseudomonadati</taxon>
        <taxon>Planctomycetota</taxon>
        <taxon>Planctomycetia</taxon>
        <taxon>Gemmatales</taxon>
        <taxon>Gemmataceae</taxon>
        <taxon>Frigoriglobus</taxon>
    </lineage>
</organism>
<evidence type="ECO:0000256" key="9">
    <source>
        <dbReference type="RuleBase" id="RU003942"/>
    </source>
</evidence>
<evidence type="ECO:0000256" key="5">
    <source>
        <dbReference type="ARBA" id="ARBA00022989"/>
    </source>
</evidence>
<dbReference type="PANTHER" id="PTHR30561">
    <property type="entry name" value="SMR FAMILY PROTON-DEPENDENT DRUG EFFLUX TRANSPORTER SUGE"/>
    <property type="match status" value="1"/>
</dbReference>
<comment type="subcellular location">
    <subcellularLocation>
        <location evidence="1 9">Cell membrane</location>
        <topology evidence="1 9">Multi-pass membrane protein</topology>
    </subcellularLocation>
</comment>
<evidence type="ECO:0000256" key="10">
    <source>
        <dbReference type="SAM" id="Phobius"/>
    </source>
</evidence>
<reference evidence="12" key="1">
    <citation type="submission" date="2020-05" db="EMBL/GenBank/DDBJ databases">
        <title>Frigoriglobus tundricola gen. nov., sp. nov., a psychrotolerant cellulolytic planctomycete of the family Gemmataceae with two divergent copies of 16S rRNA gene.</title>
        <authorList>
            <person name="Kulichevskaya I.S."/>
            <person name="Ivanova A.A."/>
            <person name="Naumoff D.G."/>
            <person name="Beletsky A.V."/>
            <person name="Rijpstra W.I.C."/>
            <person name="Sinninghe Damste J.S."/>
            <person name="Mardanov A.V."/>
            <person name="Ravin N.V."/>
            <person name="Dedysh S.N."/>
        </authorList>
    </citation>
    <scope>NUCLEOTIDE SEQUENCE [LARGE SCALE GENOMIC DNA]</scope>
    <source>
        <strain evidence="12">PL17</strain>
    </source>
</reference>
<keyword evidence="5 10" id="KW-1133">Transmembrane helix</keyword>
<evidence type="ECO:0000256" key="7">
    <source>
        <dbReference type="ARBA" id="ARBA00038151"/>
    </source>
</evidence>
<dbReference type="Pfam" id="PF00893">
    <property type="entry name" value="Multi_Drug_Res"/>
    <property type="match status" value="1"/>
</dbReference>
<keyword evidence="6 10" id="KW-0472">Membrane</keyword>
<evidence type="ECO:0000256" key="4">
    <source>
        <dbReference type="ARBA" id="ARBA00022692"/>
    </source>
</evidence>
<evidence type="ECO:0000256" key="3">
    <source>
        <dbReference type="ARBA" id="ARBA00022475"/>
    </source>
</evidence>
<evidence type="ECO:0000256" key="2">
    <source>
        <dbReference type="ARBA" id="ARBA00022448"/>
    </source>
</evidence>
<dbReference type="GO" id="GO:0005886">
    <property type="term" value="C:plasma membrane"/>
    <property type="evidence" value="ECO:0007669"/>
    <property type="project" value="UniProtKB-SubCell"/>
</dbReference>
<evidence type="ECO:0000256" key="8">
    <source>
        <dbReference type="ARBA" id="ARBA00039168"/>
    </source>
</evidence>
<evidence type="ECO:0000256" key="6">
    <source>
        <dbReference type="ARBA" id="ARBA00023136"/>
    </source>
</evidence>
<dbReference type="FunFam" id="1.10.3730.20:FF:000001">
    <property type="entry name" value="Quaternary ammonium compound resistance transporter SugE"/>
    <property type="match status" value="1"/>
</dbReference>